<evidence type="ECO:0000256" key="3">
    <source>
        <dbReference type="ARBA" id="ARBA00022448"/>
    </source>
</evidence>
<evidence type="ECO:0000256" key="8">
    <source>
        <dbReference type="ARBA" id="ARBA00023136"/>
    </source>
</evidence>
<evidence type="ECO:0000256" key="11">
    <source>
        <dbReference type="SAM" id="Phobius"/>
    </source>
</evidence>
<feature type="transmembrane region" description="Helical" evidence="11">
    <location>
        <begin position="89"/>
        <end position="112"/>
    </location>
</feature>
<dbReference type="FunFam" id="1.20.1280.290:FF:000016">
    <property type="entry name" value="Cystinosin homolog"/>
    <property type="match status" value="1"/>
</dbReference>
<evidence type="ECO:0008006" key="14">
    <source>
        <dbReference type="Google" id="ProtNLM"/>
    </source>
</evidence>
<gene>
    <name evidence="12" type="ORF">VM1G_07124</name>
</gene>
<keyword evidence="6" id="KW-0769">Symport</keyword>
<evidence type="ECO:0000256" key="10">
    <source>
        <dbReference type="ARBA" id="ARBA00048473"/>
    </source>
</evidence>
<reference evidence="12" key="1">
    <citation type="submission" date="2014-12" db="EMBL/GenBank/DDBJ databases">
        <title>Genome Sequence of Valsa Canker Pathogens Uncovers a Specific Adaption of Colonization on Woody Bark.</title>
        <authorList>
            <person name="Yin Z."/>
            <person name="Liu H."/>
            <person name="Gao X."/>
            <person name="Li Z."/>
            <person name="Song N."/>
            <person name="Ke X."/>
            <person name="Dai Q."/>
            <person name="Wu Y."/>
            <person name="Sun Y."/>
            <person name="Xu J.-R."/>
            <person name="Kang Z.K."/>
            <person name="Wang L."/>
            <person name="Huang L."/>
        </authorList>
    </citation>
    <scope>NUCLEOTIDE SEQUENCE [LARGE SCALE GENOMIC DNA]</scope>
    <source>
        <strain evidence="12">03-8</strain>
    </source>
</reference>
<protein>
    <recommendedName>
        <fullName evidence="14">Cystinosin</fullName>
    </recommendedName>
</protein>
<dbReference type="GO" id="GO:0000324">
    <property type="term" value="C:fungal-type vacuole"/>
    <property type="evidence" value="ECO:0007669"/>
    <property type="project" value="TreeGrafter"/>
</dbReference>
<comment type="subcellular location">
    <subcellularLocation>
        <location evidence="1">Lysosome membrane</location>
        <topology evidence="1">Multi-pass membrane protein</topology>
    </subcellularLocation>
</comment>
<dbReference type="Pfam" id="PF04193">
    <property type="entry name" value="PQ-loop"/>
    <property type="match status" value="2"/>
</dbReference>
<keyword evidence="8 11" id="KW-0472">Membrane</keyword>
<dbReference type="EMBL" id="CM003104">
    <property type="protein sequence ID" value="KUI71171.1"/>
    <property type="molecule type" value="Genomic_DNA"/>
</dbReference>
<proteinExistence type="inferred from homology"/>
<feature type="transmembrane region" description="Helical" evidence="11">
    <location>
        <begin position="124"/>
        <end position="146"/>
    </location>
</feature>
<feature type="transmembrane region" description="Helical" evidence="11">
    <location>
        <begin position="206"/>
        <end position="226"/>
    </location>
</feature>
<dbReference type="SMART" id="SM00679">
    <property type="entry name" value="CTNS"/>
    <property type="match status" value="2"/>
</dbReference>
<dbReference type="InterPro" id="IPR005282">
    <property type="entry name" value="LC_transporter"/>
</dbReference>
<keyword evidence="7 11" id="KW-1133">Transmembrane helix</keyword>
<evidence type="ECO:0000256" key="6">
    <source>
        <dbReference type="ARBA" id="ARBA00022847"/>
    </source>
</evidence>
<keyword evidence="3" id="KW-0813">Transport</keyword>
<dbReference type="InterPro" id="IPR006603">
    <property type="entry name" value="PQ-loop_rpt"/>
</dbReference>
<comment type="catalytic activity">
    <reaction evidence="10">
        <text>L-cystine(out) + H(+)(out) = L-cystine(in) + H(+)(in)</text>
        <dbReference type="Rhea" id="RHEA:66172"/>
        <dbReference type="ChEBI" id="CHEBI:15378"/>
        <dbReference type="ChEBI" id="CHEBI:35491"/>
    </reaction>
    <physiologicalReaction direction="left-to-right" evidence="10">
        <dbReference type="Rhea" id="RHEA:66173"/>
    </physiologicalReaction>
</comment>
<dbReference type="GO" id="GO:0015293">
    <property type="term" value="F:symporter activity"/>
    <property type="evidence" value="ECO:0007669"/>
    <property type="project" value="UniProtKB-KW"/>
</dbReference>
<accession>A0A194W3R3</accession>
<organism evidence="12 13">
    <name type="scientific">Cytospora mali</name>
    <name type="common">Apple Valsa canker fungus</name>
    <name type="synonym">Valsa mali</name>
    <dbReference type="NCBI Taxonomy" id="578113"/>
    <lineage>
        <taxon>Eukaryota</taxon>
        <taxon>Fungi</taxon>
        <taxon>Dikarya</taxon>
        <taxon>Ascomycota</taxon>
        <taxon>Pezizomycotina</taxon>
        <taxon>Sordariomycetes</taxon>
        <taxon>Sordariomycetidae</taxon>
        <taxon>Diaporthales</taxon>
        <taxon>Cytosporaceae</taxon>
        <taxon>Cytospora</taxon>
    </lineage>
</organism>
<feature type="transmembrane region" description="Helical" evidence="11">
    <location>
        <begin position="47"/>
        <end position="69"/>
    </location>
</feature>
<dbReference type="Gene3D" id="1.20.1280.290">
    <property type="match status" value="2"/>
</dbReference>
<keyword evidence="13" id="KW-1185">Reference proteome</keyword>
<evidence type="ECO:0000256" key="1">
    <source>
        <dbReference type="ARBA" id="ARBA00004155"/>
    </source>
</evidence>
<evidence type="ECO:0000256" key="4">
    <source>
        <dbReference type="ARBA" id="ARBA00022692"/>
    </source>
</evidence>
<evidence type="ECO:0000313" key="12">
    <source>
        <dbReference type="EMBL" id="KUI71171.1"/>
    </source>
</evidence>
<evidence type="ECO:0000256" key="9">
    <source>
        <dbReference type="ARBA" id="ARBA00023228"/>
    </source>
</evidence>
<dbReference type="Proteomes" id="UP000078559">
    <property type="component" value="Chromosome 7"/>
</dbReference>
<dbReference type="PANTHER" id="PTHR13131">
    <property type="entry name" value="CYSTINOSIN"/>
    <property type="match status" value="1"/>
</dbReference>
<dbReference type="AlphaFoldDB" id="A0A194W3R3"/>
<dbReference type="GO" id="GO:0015184">
    <property type="term" value="F:L-cystine transmembrane transporter activity"/>
    <property type="evidence" value="ECO:0007669"/>
    <property type="project" value="TreeGrafter"/>
</dbReference>
<evidence type="ECO:0000256" key="5">
    <source>
        <dbReference type="ARBA" id="ARBA00022737"/>
    </source>
</evidence>
<sequence length="290" mass="31494">MAIGFLQVLSGLFGWIYTLCWSLSFYPQPVLNFRRKSTSGTTVDFPLINCLGFLAYLVSNLAFYYSPVIRDQYAARHDGHTPAVAFNDIAFAAHALLLSAITTSQYLLPSVWAFTPSHGNKPSAFITGTATGAAMGVAAVVILIAAAERQHQTQQGEGGGAPVDPASGWCWLDAVYAVGYVKLWITLIKYTPQVVANFRNKSTVGWSIWQILLDFAGGVLSIAQLVLDSALQGDWSGITGNPVKFALGNVSMVYDLVFFSQHYVLYRGAEGKSGEREALLENGEEHGRLD</sequence>
<dbReference type="GO" id="GO:0005774">
    <property type="term" value="C:vacuolar membrane"/>
    <property type="evidence" value="ECO:0007669"/>
    <property type="project" value="TreeGrafter"/>
</dbReference>
<dbReference type="OrthoDB" id="75720at2759"/>
<keyword evidence="9" id="KW-0458">Lysosome</keyword>
<evidence type="ECO:0000256" key="2">
    <source>
        <dbReference type="ARBA" id="ARBA00006855"/>
    </source>
</evidence>
<name>A0A194W3R3_CYTMA</name>
<feature type="transmembrane region" description="Helical" evidence="11">
    <location>
        <begin position="6"/>
        <end position="26"/>
    </location>
</feature>
<dbReference type="PANTHER" id="PTHR13131:SF5">
    <property type="entry name" value="CYSTINOSIN"/>
    <property type="match status" value="1"/>
</dbReference>
<evidence type="ECO:0000256" key="7">
    <source>
        <dbReference type="ARBA" id="ARBA00022989"/>
    </source>
</evidence>
<evidence type="ECO:0000313" key="13">
    <source>
        <dbReference type="Proteomes" id="UP000078559"/>
    </source>
</evidence>
<dbReference type="SMR" id="A0A194W3R3"/>
<comment type="similarity">
    <text evidence="2">Belongs to the cystinosin family.</text>
</comment>
<keyword evidence="5" id="KW-0677">Repeat</keyword>
<keyword evidence="4 11" id="KW-0812">Transmembrane</keyword>